<dbReference type="GO" id="GO:0003700">
    <property type="term" value="F:DNA-binding transcription factor activity"/>
    <property type="evidence" value="ECO:0007669"/>
    <property type="project" value="InterPro"/>
</dbReference>
<keyword evidence="9" id="KW-0175">Coiled coil</keyword>
<evidence type="ECO:0000256" key="9">
    <source>
        <dbReference type="SAM" id="Coils"/>
    </source>
</evidence>
<dbReference type="GO" id="GO:0009845">
    <property type="term" value="P:seed germination"/>
    <property type="evidence" value="ECO:0007669"/>
    <property type="project" value="UniProtKB-ARBA"/>
</dbReference>
<evidence type="ECO:0000256" key="7">
    <source>
        <dbReference type="ARBA" id="ARBA00023242"/>
    </source>
</evidence>
<evidence type="ECO:0000256" key="2">
    <source>
        <dbReference type="ARBA" id="ARBA00022553"/>
    </source>
</evidence>
<dbReference type="InterPro" id="IPR004827">
    <property type="entry name" value="bZIP"/>
</dbReference>
<dbReference type="Proteomes" id="UP000507245">
    <property type="component" value="Unassembled WGS sequence"/>
</dbReference>
<comment type="subcellular location">
    <subcellularLocation>
        <location evidence="1">Nucleus</location>
    </subcellularLocation>
</comment>
<feature type="domain" description="BZIP" evidence="10">
    <location>
        <begin position="19"/>
        <end position="71"/>
    </location>
</feature>
<keyword evidence="6" id="KW-0804">Transcription</keyword>
<evidence type="ECO:0000313" key="14">
    <source>
        <dbReference type="Proteomes" id="UP000507245"/>
    </source>
</evidence>
<protein>
    <recommendedName>
        <fullName evidence="10">BZIP domain-containing protein</fullName>
    </recommendedName>
</protein>
<dbReference type="InterPro" id="IPR043452">
    <property type="entry name" value="BZIP46-like"/>
</dbReference>
<keyword evidence="14" id="KW-1185">Reference proteome</keyword>
<evidence type="ECO:0000256" key="8">
    <source>
        <dbReference type="ARBA" id="ARBA00061369"/>
    </source>
</evidence>
<dbReference type="AlphaFoldDB" id="A0A6J5VDT2"/>
<dbReference type="GO" id="GO:0009738">
    <property type="term" value="P:abscisic acid-activated signaling pathway"/>
    <property type="evidence" value="ECO:0007669"/>
    <property type="project" value="UniProtKB-KW"/>
</dbReference>
<dbReference type="InterPro" id="IPR046347">
    <property type="entry name" value="bZIP_sf"/>
</dbReference>
<dbReference type="EMBL" id="CAEKKB010000007">
    <property type="protein sequence ID" value="CAB4317580.1"/>
    <property type="molecule type" value="Genomic_DNA"/>
</dbReference>
<reference evidence="11 13" key="2">
    <citation type="submission" date="2020-05" db="EMBL/GenBank/DDBJ databases">
        <authorList>
            <person name="Campoy J."/>
            <person name="Schneeberger K."/>
            <person name="Spophaly S."/>
        </authorList>
    </citation>
    <scope>NUCLEOTIDE SEQUENCE [LARGE SCALE GENOMIC DNA]</scope>
    <source>
        <strain evidence="11">PruArmRojPasFocal</strain>
    </source>
</reference>
<dbReference type="SUPFAM" id="SSF57959">
    <property type="entry name" value="Leucine zipper domain"/>
    <property type="match status" value="1"/>
</dbReference>
<keyword evidence="3" id="KW-0938">Abscisic acid signaling pathway</keyword>
<dbReference type="GO" id="GO:0009414">
    <property type="term" value="P:response to water deprivation"/>
    <property type="evidence" value="ECO:0007669"/>
    <property type="project" value="UniProtKB-ARBA"/>
</dbReference>
<dbReference type="FunFam" id="1.20.5.170:FF:000060">
    <property type="entry name" value="protein ABSCISIC ACID-INSENSITIVE 5 isoform X1"/>
    <property type="match status" value="1"/>
</dbReference>
<keyword evidence="7" id="KW-0539">Nucleus</keyword>
<keyword evidence="2" id="KW-0597">Phosphoprotein</keyword>
<evidence type="ECO:0000313" key="12">
    <source>
        <dbReference type="EMBL" id="CAB4317580.1"/>
    </source>
</evidence>
<accession>A0A6J5VDT2</accession>
<dbReference type="PANTHER" id="PTHR22952:SF175">
    <property type="entry name" value="PROTEIN ABSCISIC ACID-INSENSITIVE 5"/>
    <property type="match status" value="1"/>
</dbReference>
<dbReference type="GO" id="GO:0043565">
    <property type="term" value="F:sequence-specific DNA binding"/>
    <property type="evidence" value="ECO:0007669"/>
    <property type="project" value="UniProtKB-ARBA"/>
</dbReference>
<dbReference type="Proteomes" id="UP000507222">
    <property type="component" value="Unassembled WGS sequence"/>
</dbReference>
<evidence type="ECO:0000259" key="10">
    <source>
        <dbReference type="PROSITE" id="PS50217"/>
    </source>
</evidence>
<evidence type="ECO:0000256" key="5">
    <source>
        <dbReference type="ARBA" id="ARBA00023125"/>
    </source>
</evidence>
<evidence type="ECO:0000313" key="13">
    <source>
        <dbReference type="Proteomes" id="UP000507222"/>
    </source>
</evidence>
<evidence type="ECO:0000256" key="3">
    <source>
        <dbReference type="ARBA" id="ARBA00022682"/>
    </source>
</evidence>
<evidence type="ECO:0000313" key="11">
    <source>
        <dbReference type="EMBL" id="CAB4287199.1"/>
    </source>
</evidence>
<dbReference type="PROSITE" id="PS50217">
    <property type="entry name" value="BZIP"/>
    <property type="match status" value="1"/>
</dbReference>
<keyword evidence="5" id="KW-0238">DNA-binding</keyword>
<name>A0A6J5VDT2_PRUAR</name>
<dbReference type="Pfam" id="PF00170">
    <property type="entry name" value="bZIP_1"/>
    <property type="match status" value="1"/>
</dbReference>
<dbReference type="Gene3D" id="1.20.5.170">
    <property type="match status" value="1"/>
</dbReference>
<reference evidence="14" key="1">
    <citation type="journal article" date="2020" name="Genome Biol.">
        <title>Gamete binning: chromosome-level and haplotype-resolved genome assembly enabled by high-throughput single-cell sequencing of gamete genomes.</title>
        <authorList>
            <person name="Campoy J.A."/>
            <person name="Sun H."/>
            <person name="Goel M."/>
            <person name="Jiao W.-B."/>
            <person name="Folz-Donahue K."/>
            <person name="Wang N."/>
            <person name="Rubio M."/>
            <person name="Liu C."/>
            <person name="Kukat C."/>
            <person name="Ruiz D."/>
            <person name="Huettel B."/>
            <person name="Schneeberger K."/>
        </authorList>
    </citation>
    <scope>NUCLEOTIDE SEQUENCE [LARGE SCALE GENOMIC DNA]</scope>
    <source>
        <strain evidence="14">cv. Rojo Pasion</strain>
    </source>
</reference>
<dbReference type="SMART" id="SM00338">
    <property type="entry name" value="BRLZ"/>
    <property type="match status" value="1"/>
</dbReference>
<dbReference type="GO" id="GO:0045893">
    <property type="term" value="P:positive regulation of DNA-templated transcription"/>
    <property type="evidence" value="ECO:0007669"/>
    <property type="project" value="InterPro"/>
</dbReference>
<dbReference type="GO" id="GO:0009651">
    <property type="term" value="P:response to salt stress"/>
    <property type="evidence" value="ECO:0007669"/>
    <property type="project" value="UniProtKB-ARBA"/>
</dbReference>
<organism evidence="11 13">
    <name type="scientific">Prunus armeniaca</name>
    <name type="common">Apricot</name>
    <name type="synonym">Armeniaca vulgaris</name>
    <dbReference type="NCBI Taxonomy" id="36596"/>
    <lineage>
        <taxon>Eukaryota</taxon>
        <taxon>Viridiplantae</taxon>
        <taxon>Streptophyta</taxon>
        <taxon>Embryophyta</taxon>
        <taxon>Tracheophyta</taxon>
        <taxon>Spermatophyta</taxon>
        <taxon>Magnoliopsida</taxon>
        <taxon>eudicotyledons</taxon>
        <taxon>Gunneridae</taxon>
        <taxon>Pentapetalae</taxon>
        <taxon>rosids</taxon>
        <taxon>fabids</taxon>
        <taxon>Rosales</taxon>
        <taxon>Rosaceae</taxon>
        <taxon>Amygdaloideae</taxon>
        <taxon>Amygdaleae</taxon>
        <taxon>Prunus</taxon>
    </lineage>
</organism>
<keyword evidence="4" id="KW-0805">Transcription regulation</keyword>
<sequence>MGGLRGRKRILDGPVEKVVERRQRRMIKNRESAARSRARKQAYTVELEAELNQLREENAHLKQALAELERKRKQQYFDEMQTRVQSRAQKAKEKLRIIEEQNWQLPPRGLKLCKLTPMLKWLQGGAND</sequence>
<evidence type="ECO:0000256" key="4">
    <source>
        <dbReference type="ARBA" id="ARBA00023015"/>
    </source>
</evidence>
<evidence type="ECO:0000256" key="1">
    <source>
        <dbReference type="ARBA" id="ARBA00004123"/>
    </source>
</evidence>
<gene>
    <name evidence="11" type="ORF">CURHAP_LOCUS45080</name>
    <name evidence="12" type="ORF">ORAREDHAP_LOCUS44422</name>
</gene>
<comment type="similarity">
    <text evidence="8">Belongs to the bZIP family. ABI5 subfamily.</text>
</comment>
<dbReference type="OrthoDB" id="644067at2759"/>
<feature type="coiled-coil region" evidence="9">
    <location>
        <begin position="37"/>
        <end position="101"/>
    </location>
</feature>
<dbReference type="CDD" id="cd14707">
    <property type="entry name" value="bZIP_plant_BZIP46"/>
    <property type="match status" value="1"/>
</dbReference>
<dbReference type="EMBL" id="CAEKDK010000007">
    <property type="protein sequence ID" value="CAB4287199.1"/>
    <property type="molecule type" value="Genomic_DNA"/>
</dbReference>
<dbReference type="GO" id="GO:0005634">
    <property type="term" value="C:nucleus"/>
    <property type="evidence" value="ECO:0007669"/>
    <property type="project" value="UniProtKB-SubCell"/>
</dbReference>
<proteinExistence type="inferred from homology"/>
<evidence type="ECO:0000256" key="6">
    <source>
        <dbReference type="ARBA" id="ARBA00023163"/>
    </source>
</evidence>
<dbReference type="PROSITE" id="PS00036">
    <property type="entry name" value="BZIP_BASIC"/>
    <property type="match status" value="1"/>
</dbReference>
<dbReference type="PANTHER" id="PTHR22952">
    <property type="entry name" value="CAMP-RESPONSE ELEMENT BINDING PROTEIN-RELATED"/>
    <property type="match status" value="1"/>
</dbReference>